<name>A0A511WN10_9BACI</name>
<gene>
    <name evidence="2" type="ORF">HFA01_06990</name>
</gene>
<dbReference type="Pfam" id="PF02012">
    <property type="entry name" value="BNR"/>
    <property type="match status" value="1"/>
</dbReference>
<sequence>MGHLKKAALSLLAASTILGACSQEVEEKAMDTEDSSEEEKVEKQQYLQPFEGNLGHVHGLGHMEEGFAFAAHTGIKIYQDGEWKEAVDHPHDYMGFQVREDGFLSSGHPIPSSDLQNPLGLQKGKVSEESLESLAFVGESDFHVMGAGFANESVYVFNEQPNSQLDQGFYRSTDLGATWESIPAEGIEGGVFQMAVHPTNGETVAIATDSGVFLSEDGGKSFEGISETGQAGGLYFSEDELFYGLYTGEATMTSYILGEAGTSAVPLPDLTEDAVMYFTKTEDKMAIYTFNGSAYISDDGGENWEKIVEQGETVS</sequence>
<dbReference type="RefSeq" id="WP_146813233.1">
    <property type="nucleotide sequence ID" value="NZ_BJYD01000005.1"/>
</dbReference>
<dbReference type="InterPro" id="IPR002860">
    <property type="entry name" value="BNR_rpt"/>
</dbReference>
<dbReference type="OrthoDB" id="9764804at2"/>
<evidence type="ECO:0000313" key="2">
    <source>
        <dbReference type="EMBL" id="GEN52437.1"/>
    </source>
</evidence>
<dbReference type="PROSITE" id="PS51257">
    <property type="entry name" value="PROKAR_LIPOPROTEIN"/>
    <property type="match status" value="1"/>
</dbReference>
<dbReference type="AlphaFoldDB" id="A0A511WN10"/>
<protein>
    <recommendedName>
        <fullName evidence="4">Sortilin N-terminal domain-containing protein</fullName>
    </recommendedName>
</protein>
<proteinExistence type="predicted"/>
<comment type="caution">
    <text evidence="2">The sequence shown here is derived from an EMBL/GenBank/DDBJ whole genome shotgun (WGS) entry which is preliminary data.</text>
</comment>
<evidence type="ECO:0008006" key="4">
    <source>
        <dbReference type="Google" id="ProtNLM"/>
    </source>
</evidence>
<feature type="chain" id="PRO_5039040654" description="Sortilin N-terminal domain-containing protein" evidence="1">
    <location>
        <begin position="23"/>
        <end position="315"/>
    </location>
</feature>
<dbReference type="Proteomes" id="UP000321886">
    <property type="component" value="Unassembled WGS sequence"/>
</dbReference>
<keyword evidence="1" id="KW-0732">Signal</keyword>
<evidence type="ECO:0000313" key="3">
    <source>
        <dbReference type="Proteomes" id="UP000321886"/>
    </source>
</evidence>
<dbReference type="Gene3D" id="2.130.10.10">
    <property type="entry name" value="YVTN repeat-like/Quinoprotein amine dehydrogenase"/>
    <property type="match status" value="1"/>
</dbReference>
<dbReference type="NCBIfam" id="NF045728">
    <property type="entry name" value="glycosyl_F510_1955"/>
    <property type="match status" value="1"/>
</dbReference>
<dbReference type="InterPro" id="IPR054817">
    <property type="entry name" value="Glycosyl_F510_1955-like"/>
</dbReference>
<dbReference type="InterPro" id="IPR015943">
    <property type="entry name" value="WD40/YVTN_repeat-like_dom_sf"/>
</dbReference>
<organism evidence="2 3">
    <name type="scientific">Halobacillus faecis</name>
    <dbReference type="NCBI Taxonomy" id="360184"/>
    <lineage>
        <taxon>Bacteria</taxon>
        <taxon>Bacillati</taxon>
        <taxon>Bacillota</taxon>
        <taxon>Bacilli</taxon>
        <taxon>Bacillales</taxon>
        <taxon>Bacillaceae</taxon>
        <taxon>Halobacillus</taxon>
    </lineage>
</organism>
<dbReference type="EMBL" id="BJYD01000005">
    <property type="protein sequence ID" value="GEN52437.1"/>
    <property type="molecule type" value="Genomic_DNA"/>
</dbReference>
<accession>A0A511WN10</accession>
<evidence type="ECO:0000256" key="1">
    <source>
        <dbReference type="SAM" id="SignalP"/>
    </source>
</evidence>
<dbReference type="SUPFAM" id="SSF110296">
    <property type="entry name" value="Oligoxyloglucan reducing end-specific cellobiohydrolase"/>
    <property type="match status" value="1"/>
</dbReference>
<feature type="signal peptide" evidence="1">
    <location>
        <begin position="1"/>
        <end position="22"/>
    </location>
</feature>
<keyword evidence="3" id="KW-1185">Reference proteome</keyword>
<reference evidence="2 3" key="1">
    <citation type="submission" date="2019-07" db="EMBL/GenBank/DDBJ databases">
        <title>Whole genome shotgun sequence of Halobacillus faecis NBRC 103569.</title>
        <authorList>
            <person name="Hosoyama A."/>
            <person name="Uohara A."/>
            <person name="Ohji S."/>
            <person name="Ichikawa N."/>
        </authorList>
    </citation>
    <scope>NUCLEOTIDE SEQUENCE [LARGE SCALE GENOMIC DNA]</scope>
    <source>
        <strain evidence="2 3">NBRC 103569</strain>
    </source>
</reference>